<feature type="transmembrane region" description="Helical" evidence="5">
    <location>
        <begin position="14"/>
        <end position="32"/>
    </location>
</feature>
<dbReference type="OrthoDB" id="7835091at2"/>
<feature type="transmembrane region" description="Helical" evidence="5">
    <location>
        <begin position="283"/>
        <end position="303"/>
    </location>
</feature>
<dbReference type="PANTHER" id="PTHR37955:SF1">
    <property type="entry name" value="DEP DOMAIN-CONTAINING PROTEIN"/>
    <property type="match status" value="1"/>
</dbReference>
<proteinExistence type="predicted"/>
<dbReference type="GO" id="GO:0005886">
    <property type="term" value="C:plasma membrane"/>
    <property type="evidence" value="ECO:0007669"/>
    <property type="project" value="TreeGrafter"/>
</dbReference>
<keyword evidence="7" id="KW-1185">Reference proteome</keyword>
<dbReference type="Gene3D" id="1.50.10.150">
    <property type="entry name" value="Voltage-dependent anion channel"/>
    <property type="match status" value="1"/>
</dbReference>
<comment type="subcellular location">
    <subcellularLocation>
        <location evidence="1">Membrane</location>
        <topology evidence="1">Multi-pass membrane protein</topology>
    </subcellularLocation>
</comment>
<dbReference type="PANTHER" id="PTHR37955">
    <property type="entry name" value="TELLURITE RESISTANCE PROTEIN TEHA"/>
    <property type="match status" value="1"/>
</dbReference>
<sequence>MLQAPQKVRFGDQVPPAIFPSIFGLLGLGLAWRRATDAFQAPSAFPDLILGAVTLLFIFATFAYLLKISRRPKVVVEDLRILPGRAGLAAMVLSVYLLAAVLVPMNPAIARGVLGAGLFAHIVLVILVLHSLITGPAEQRQVTPIWHLHFVGFIIAPLSAIPLGYQAACEVVLYVTGAIAVAIWCVSAVQIIRRDPPPPLRPLLAIHLAPASLLGTVSLMLGHIPAALVFAGWGALVLAALLLRARYLTAAGFSPLWGAFTFPLAAYASLLLLLAAAVQSQGLRVAGGIALLAGTLIIPVIAVKVMQAWAKGGLGAKTNAARV</sequence>
<dbReference type="RefSeq" id="WP_093966591.1">
    <property type="nucleotide sequence ID" value="NZ_FXYE01000001.1"/>
</dbReference>
<dbReference type="Pfam" id="PF03595">
    <property type="entry name" value="SLAC1"/>
    <property type="match status" value="1"/>
</dbReference>
<dbReference type="Proteomes" id="UP000202922">
    <property type="component" value="Unassembled WGS sequence"/>
</dbReference>
<dbReference type="GO" id="GO:0046583">
    <property type="term" value="F:monoatomic cation efflux transmembrane transporter activity"/>
    <property type="evidence" value="ECO:0007669"/>
    <property type="project" value="TreeGrafter"/>
</dbReference>
<feature type="transmembrane region" description="Helical" evidence="5">
    <location>
        <begin position="109"/>
        <end position="133"/>
    </location>
</feature>
<keyword evidence="2 5" id="KW-0812">Transmembrane</keyword>
<evidence type="ECO:0000313" key="7">
    <source>
        <dbReference type="Proteomes" id="UP000202922"/>
    </source>
</evidence>
<evidence type="ECO:0000256" key="4">
    <source>
        <dbReference type="ARBA" id="ARBA00023136"/>
    </source>
</evidence>
<name>A0A238JY66_9RHOB</name>
<keyword evidence="3 5" id="KW-1133">Transmembrane helix</keyword>
<dbReference type="InterPro" id="IPR052951">
    <property type="entry name" value="Tellurite_res_ion_channel"/>
</dbReference>
<organism evidence="6 7">
    <name type="scientific">Actibacterium lipolyticum</name>
    <dbReference type="NCBI Taxonomy" id="1524263"/>
    <lineage>
        <taxon>Bacteria</taxon>
        <taxon>Pseudomonadati</taxon>
        <taxon>Pseudomonadota</taxon>
        <taxon>Alphaproteobacteria</taxon>
        <taxon>Rhodobacterales</taxon>
        <taxon>Roseobacteraceae</taxon>
        <taxon>Actibacterium</taxon>
    </lineage>
</organism>
<dbReference type="CDD" id="cd09322">
    <property type="entry name" value="TDT_TehA_like"/>
    <property type="match status" value="1"/>
</dbReference>
<feature type="transmembrane region" description="Helical" evidence="5">
    <location>
        <begin position="227"/>
        <end position="244"/>
    </location>
</feature>
<feature type="transmembrane region" description="Helical" evidence="5">
    <location>
        <begin position="256"/>
        <end position="277"/>
    </location>
</feature>
<evidence type="ECO:0000256" key="2">
    <source>
        <dbReference type="ARBA" id="ARBA00022692"/>
    </source>
</evidence>
<keyword evidence="4 5" id="KW-0472">Membrane</keyword>
<protein>
    <submittedName>
        <fullName evidence="6">Potassium-tellurite ethidium and proflavin transporter</fullName>
    </submittedName>
</protein>
<evidence type="ECO:0000313" key="6">
    <source>
        <dbReference type="EMBL" id="SMX34782.1"/>
    </source>
</evidence>
<dbReference type="InterPro" id="IPR004695">
    <property type="entry name" value="SLAC1/Mae1/Ssu1/TehA"/>
</dbReference>
<gene>
    <name evidence="6" type="ORF">COL8621_01486</name>
</gene>
<dbReference type="InterPro" id="IPR038665">
    <property type="entry name" value="Voltage-dep_anion_channel_sf"/>
</dbReference>
<reference evidence="7" key="1">
    <citation type="submission" date="2017-05" db="EMBL/GenBank/DDBJ databases">
        <authorList>
            <person name="Rodrigo-Torres L."/>
            <person name="Arahal R. D."/>
            <person name="Lucena T."/>
        </authorList>
    </citation>
    <scope>NUCLEOTIDE SEQUENCE [LARGE SCALE GENOMIC DNA]</scope>
    <source>
        <strain evidence="7">CECT 8621</strain>
    </source>
</reference>
<evidence type="ECO:0000256" key="1">
    <source>
        <dbReference type="ARBA" id="ARBA00004141"/>
    </source>
</evidence>
<feature type="transmembrane region" description="Helical" evidence="5">
    <location>
        <begin position="171"/>
        <end position="192"/>
    </location>
</feature>
<feature type="transmembrane region" description="Helical" evidence="5">
    <location>
        <begin position="145"/>
        <end position="165"/>
    </location>
</feature>
<feature type="transmembrane region" description="Helical" evidence="5">
    <location>
        <begin position="44"/>
        <end position="66"/>
    </location>
</feature>
<feature type="transmembrane region" description="Helical" evidence="5">
    <location>
        <begin position="86"/>
        <end position="103"/>
    </location>
</feature>
<evidence type="ECO:0000256" key="5">
    <source>
        <dbReference type="SAM" id="Phobius"/>
    </source>
</evidence>
<dbReference type="EMBL" id="FXYE01000001">
    <property type="protein sequence ID" value="SMX34782.1"/>
    <property type="molecule type" value="Genomic_DNA"/>
</dbReference>
<evidence type="ECO:0000256" key="3">
    <source>
        <dbReference type="ARBA" id="ARBA00022989"/>
    </source>
</evidence>
<accession>A0A238JY66</accession>
<dbReference type="AlphaFoldDB" id="A0A238JY66"/>